<comment type="caution">
    <text evidence="2">The sequence shown here is derived from an EMBL/GenBank/DDBJ whole genome shotgun (WGS) entry which is preliminary data.</text>
</comment>
<reference evidence="2 3" key="1">
    <citation type="journal article" date="2019" name="Sci. Data">
        <title>Hybrid genome assembly and annotation of Danionella translucida.</title>
        <authorList>
            <person name="Kadobianskyi M."/>
            <person name="Schulze L."/>
            <person name="Schuelke M."/>
            <person name="Judkewitz B."/>
        </authorList>
    </citation>
    <scope>NUCLEOTIDE SEQUENCE [LARGE SCALE GENOMIC DNA]</scope>
    <source>
        <strain evidence="2 3">Bolton</strain>
    </source>
</reference>
<protein>
    <submittedName>
        <fullName evidence="2">Uncharacterized protein</fullName>
    </submittedName>
</protein>
<evidence type="ECO:0000256" key="1">
    <source>
        <dbReference type="SAM" id="MobiDB-lite"/>
    </source>
</evidence>
<proteinExistence type="predicted"/>
<gene>
    <name evidence="2" type="ORF">DNTS_004987</name>
</gene>
<feature type="region of interest" description="Disordered" evidence="1">
    <location>
        <begin position="1"/>
        <end position="30"/>
    </location>
</feature>
<name>A0A553RLC9_9TELE</name>
<dbReference type="Proteomes" id="UP000316079">
    <property type="component" value="Unassembled WGS sequence"/>
</dbReference>
<evidence type="ECO:0000313" key="2">
    <source>
        <dbReference type="EMBL" id="TRZ02987.1"/>
    </source>
</evidence>
<organism evidence="2 3">
    <name type="scientific">Danionella cerebrum</name>
    <dbReference type="NCBI Taxonomy" id="2873325"/>
    <lineage>
        <taxon>Eukaryota</taxon>
        <taxon>Metazoa</taxon>
        <taxon>Chordata</taxon>
        <taxon>Craniata</taxon>
        <taxon>Vertebrata</taxon>
        <taxon>Euteleostomi</taxon>
        <taxon>Actinopterygii</taxon>
        <taxon>Neopterygii</taxon>
        <taxon>Teleostei</taxon>
        <taxon>Ostariophysi</taxon>
        <taxon>Cypriniformes</taxon>
        <taxon>Danionidae</taxon>
        <taxon>Danioninae</taxon>
        <taxon>Danionella</taxon>
    </lineage>
</organism>
<dbReference type="AlphaFoldDB" id="A0A553RLC9"/>
<feature type="region of interest" description="Disordered" evidence="1">
    <location>
        <begin position="324"/>
        <end position="360"/>
    </location>
</feature>
<evidence type="ECO:0000313" key="3">
    <source>
        <dbReference type="Proteomes" id="UP000316079"/>
    </source>
</evidence>
<keyword evidence="3" id="KW-1185">Reference proteome</keyword>
<feature type="compositionally biased region" description="Polar residues" evidence="1">
    <location>
        <begin position="346"/>
        <end position="360"/>
    </location>
</feature>
<feature type="region of interest" description="Disordered" evidence="1">
    <location>
        <begin position="443"/>
        <end position="467"/>
    </location>
</feature>
<dbReference type="EMBL" id="SRMA01017354">
    <property type="protein sequence ID" value="TRZ02987.1"/>
    <property type="molecule type" value="Genomic_DNA"/>
</dbReference>
<dbReference type="OrthoDB" id="10676835at2759"/>
<sequence length="467" mass="51639">METQDWLELDESEEGQGERVHDADDGQDVRPAHRAVAQRVFVRALTAHPLDLLRVPSVGKKNKLKQTMVPTIRSREMPTKNMAVLKAPEGMEPKSRALPLHTSSPVMGFPMQRRCGAEEFSQALRDEGQTHNTASSWGWRESMKCSSAQFTVRLERWSGGAICCPSEQFREHPSITLVCITVTAEESIEDSTPGNKTLDNKRWLTLSSCDVMLLQDTCCHRHSTICEADRVRLRMHETDKRTPTTTTPHRDLSVVHRLFNSISTWLTEADPCDQRPQGQINVRRKRFGTSGGRINGVSLTWASVPGFFPTQMVMVLGEDGCRHEHAPGRLTQMKSADSVPGRSHSMARSASDMNGGSSASPTLAGTLGSCPLYRSFCLARGNSSRKHGDPKRLLCEGLFEVSPPDCQNPPGLAENVSVLLGGIMLIFEAPGNQAREKTCDLKHSPKPIRSRASLDSNPHPDLATQIY</sequence>
<accession>A0A553RLC9</accession>
<feature type="compositionally biased region" description="Basic and acidic residues" evidence="1">
    <location>
        <begin position="16"/>
        <end position="30"/>
    </location>
</feature>
<feature type="compositionally biased region" description="Acidic residues" evidence="1">
    <location>
        <begin position="1"/>
        <end position="15"/>
    </location>
</feature>